<evidence type="ECO:0000256" key="2">
    <source>
        <dbReference type="SAM" id="Phobius"/>
    </source>
</evidence>
<name>A0AAN9IBN3_CROPI</name>
<accession>A0AAN9IBN3</accession>
<evidence type="ECO:0000313" key="3">
    <source>
        <dbReference type="EMBL" id="KAK7274913.1"/>
    </source>
</evidence>
<keyword evidence="2" id="KW-0812">Transmembrane</keyword>
<keyword evidence="2" id="KW-1133">Transmembrane helix</keyword>
<keyword evidence="2" id="KW-0472">Membrane</keyword>
<organism evidence="3 4">
    <name type="scientific">Crotalaria pallida</name>
    <name type="common">Smooth rattlebox</name>
    <name type="synonym">Crotalaria striata</name>
    <dbReference type="NCBI Taxonomy" id="3830"/>
    <lineage>
        <taxon>Eukaryota</taxon>
        <taxon>Viridiplantae</taxon>
        <taxon>Streptophyta</taxon>
        <taxon>Embryophyta</taxon>
        <taxon>Tracheophyta</taxon>
        <taxon>Spermatophyta</taxon>
        <taxon>Magnoliopsida</taxon>
        <taxon>eudicotyledons</taxon>
        <taxon>Gunneridae</taxon>
        <taxon>Pentapetalae</taxon>
        <taxon>rosids</taxon>
        <taxon>fabids</taxon>
        <taxon>Fabales</taxon>
        <taxon>Fabaceae</taxon>
        <taxon>Papilionoideae</taxon>
        <taxon>50 kb inversion clade</taxon>
        <taxon>genistoids sensu lato</taxon>
        <taxon>core genistoids</taxon>
        <taxon>Crotalarieae</taxon>
        <taxon>Crotalaria</taxon>
    </lineage>
</organism>
<feature type="region of interest" description="Disordered" evidence="1">
    <location>
        <begin position="38"/>
        <end position="58"/>
    </location>
</feature>
<gene>
    <name evidence="3" type="ORF">RIF29_16014</name>
</gene>
<comment type="caution">
    <text evidence="3">The sequence shown here is derived from an EMBL/GenBank/DDBJ whole genome shotgun (WGS) entry which is preliminary data.</text>
</comment>
<evidence type="ECO:0000256" key="1">
    <source>
        <dbReference type="SAM" id="MobiDB-lite"/>
    </source>
</evidence>
<dbReference type="EMBL" id="JAYWIO010000003">
    <property type="protein sequence ID" value="KAK7274913.1"/>
    <property type="molecule type" value="Genomic_DNA"/>
</dbReference>
<feature type="transmembrane region" description="Helical" evidence="2">
    <location>
        <begin position="108"/>
        <end position="126"/>
    </location>
</feature>
<sequence length="142" mass="15983">MTCEHQFTVNTISALQSVHKLPQSCSLDVGCLSNLKTNGSGRENNGGTREIEGSSGDHSGRAWAGGWLEYMESESHDSGGRWQQIRICKKKKKISTRFLRRRRRRKQWLIVLIVVLVLLISCGKEGSDNMIKEENEKGDHNG</sequence>
<proteinExistence type="predicted"/>
<dbReference type="AlphaFoldDB" id="A0AAN9IBN3"/>
<feature type="compositionally biased region" description="Polar residues" evidence="1">
    <location>
        <begin position="38"/>
        <end position="47"/>
    </location>
</feature>
<protein>
    <submittedName>
        <fullName evidence="3">Uncharacterized protein</fullName>
    </submittedName>
</protein>
<dbReference type="Proteomes" id="UP001372338">
    <property type="component" value="Unassembled WGS sequence"/>
</dbReference>
<evidence type="ECO:0000313" key="4">
    <source>
        <dbReference type="Proteomes" id="UP001372338"/>
    </source>
</evidence>
<reference evidence="3 4" key="1">
    <citation type="submission" date="2024-01" db="EMBL/GenBank/DDBJ databases">
        <title>The genomes of 5 underutilized Papilionoideae crops provide insights into root nodulation and disease resistanc.</title>
        <authorList>
            <person name="Yuan L."/>
        </authorList>
    </citation>
    <scope>NUCLEOTIDE SEQUENCE [LARGE SCALE GENOMIC DNA]</scope>
    <source>
        <strain evidence="3">ZHUSHIDOU_FW_LH</strain>
        <tissue evidence="3">Leaf</tissue>
    </source>
</reference>
<keyword evidence="4" id="KW-1185">Reference proteome</keyword>